<dbReference type="InterPro" id="IPR036365">
    <property type="entry name" value="PGBD-like_sf"/>
</dbReference>
<feature type="domain" description="Peptidoglycan binding-like" evidence="2">
    <location>
        <begin position="199"/>
        <end position="251"/>
    </location>
</feature>
<gene>
    <name evidence="3" type="ORF">IAA52_11300</name>
</gene>
<dbReference type="Gene3D" id="1.10.101.10">
    <property type="entry name" value="PGBD-like superfamily/PGBD"/>
    <property type="match status" value="1"/>
</dbReference>
<dbReference type="InterPro" id="IPR036366">
    <property type="entry name" value="PGBDSf"/>
</dbReference>
<evidence type="ECO:0000313" key="4">
    <source>
        <dbReference type="Proteomes" id="UP000824260"/>
    </source>
</evidence>
<reference evidence="3" key="1">
    <citation type="submission" date="2020-10" db="EMBL/GenBank/DDBJ databases">
        <authorList>
            <person name="Gilroy R."/>
        </authorList>
    </citation>
    <scope>NUCLEOTIDE SEQUENCE</scope>
    <source>
        <strain evidence="3">ChiSjej6B24-2974</strain>
    </source>
</reference>
<dbReference type="InterPro" id="IPR002477">
    <property type="entry name" value="Peptidoglycan-bd-like"/>
</dbReference>
<dbReference type="EMBL" id="DVFZ01000105">
    <property type="protein sequence ID" value="HIQ83674.1"/>
    <property type="molecule type" value="Genomic_DNA"/>
</dbReference>
<dbReference type="SUPFAM" id="SSF47090">
    <property type="entry name" value="PGBD-like"/>
    <property type="match status" value="1"/>
</dbReference>
<dbReference type="AlphaFoldDB" id="A0A9D1CXU6"/>
<accession>A0A9D1CXU6</accession>
<protein>
    <submittedName>
        <fullName evidence="3">Peptidoglycan-binding protein</fullName>
    </submittedName>
</protein>
<name>A0A9D1CXU6_9FIRM</name>
<sequence>MKKMLRRAAALLTLCLLAGSVAAGEMEKGTRENPYRLGEACAFSAEVLADGSPRLDAAETDFAAFELTLTLDNYLSPAYFEENYGRLYKFDGTQAGAQVTIANESDAAIVPQNAFWLTLEGENGAQETGYQLMDAEIAGSYGTEVAGGESATLYKRFDQAEGQEMTHLVLTYCQGGERVSRYFLLEERIVYAELQNGSRGDDVTALQTRLIDLGYLDDEADGIFGRRTEAAVRAARQAAGMDDSGVADDNFQHALYAEDFPAAAQQ</sequence>
<organism evidence="3 4">
    <name type="scientific">Candidatus Pullichristensenella stercorigallinarum</name>
    <dbReference type="NCBI Taxonomy" id="2840909"/>
    <lineage>
        <taxon>Bacteria</taxon>
        <taxon>Bacillati</taxon>
        <taxon>Bacillota</taxon>
        <taxon>Clostridia</taxon>
        <taxon>Candidatus Pullichristensenella</taxon>
    </lineage>
</organism>
<dbReference type="Proteomes" id="UP000824260">
    <property type="component" value="Unassembled WGS sequence"/>
</dbReference>
<proteinExistence type="predicted"/>
<comment type="caution">
    <text evidence="3">The sequence shown here is derived from an EMBL/GenBank/DDBJ whole genome shotgun (WGS) entry which is preliminary data.</text>
</comment>
<reference evidence="3" key="2">
    <citation type="journal article" date="2021" name="PeerJ">
        <title>Extensive microbial diversity within the chicken gut microbiome revealed by metagenomics and culture.</title>
        <authorList>
            <person name="Gilroy R."/>
            <person name="Ravi A."/>
            <person name="Getino M."/>
            <person name="Pursley I."/>
            <person name="Horton D.L."/>
            <person name="Alikhan N.F."/>
            <person name="Baker D."/>
            <person name="Gharbi K."/>
            <person name="Hall N."/>
            <person name="Watson M."/>
            <person name="Adriaenssens E.M."/>
            <person name="Foster-Nyarko E."/>
            <person name="Jarju S."/>
            <person name="Secka A."/>
            <person name="Antonio M."/>
            <person name="Oren A."/>
            <person name="Chaudhuri R.R."/>
            <person name="La Ragione R."/>
            <person name="Hildebrand F."/>
            <person name="Pallen M.J."/>
        </authorList>
    </citation>
    <scope>NUCLEOTIDE SEQUENCE</scope>
    <source>
        <strain evidence="3">ChiSjej6B24-2974</strain>
    </source>
</reference>
<feature type="chain" id="PRO_5038493946" evidence="1">
    <location>
        <begin position="24"/>
        <end position="266"/>
    </location>
</feature>
<keyword evidence="1" id="KW-0732">Signal</keyword>
<evidence type="ECO:0000259" key="2">
    <source>
        <dbReference type="Pfam" id="PF01471"/>
    </source>
</evidence>
<dbReference type="Pfam" id="PF01471">
    <property type="entry name" value="PG_binding_1"/>
    <property type="match status" value="1"/>
</dbReference>
<evidence type="ECO:0000313" key="3">
    <source>
        <dbReference type="EMBL" id="HIQ83674.1"/>
    </source>
</evidence>
<evidence type="ECO:0000256" key="1">
    <source>
        <dbReference type="SAM" id="SignalP"/>
    </source>
</evidence>
<feature type="signal peptide" evidence="1">
    <location>
        <begin position="1"/>
        <end position="23"/>
    </location>
</feature>